<proteinExistence type="predicted"/>
<keyword evidence="1" id="KW-0812">Transmembrane</keyword>
<evidence type="ECO:0000313" key="2">
    <source>
        <dbReference type="EMBL" id="MBD1399154.1"/>
    </source>
</evidence>
<feature type="transmembrane region" description="Helical" evidence="1">
    <location>
        <begin position="31"/>
        <end position="52"/>
    </location>
</feature>
<dbReference type="RefSeq" id="WP_191153429.1">
    <property type="nucleotide sequence ID" value="NZ_JACWUN010000001.1"/>
</dbReference>
<keyword evidence="1" id="KW-1133">Transmembrane helix</keyword>
<dbReference type="AlphaFoldDB" id="A0A8J6QJH8"/>
<organism evidence="2 3">
    <name type="scientific">Pelovirga terrestris</name>
    <dbReference type="NCBI Taxonomy" id="2771352"/>
    <lineage>
        <taxon>Bacteria</taxon>
        <taxon>Pseudomonadati</taxon>
        <taxon>Thermodesulfobacteriota</taxon>
        <taxon>Desulfuromonadia</taxon>
        <taxon>Geobacterales</taxon>
        <taxon>Geobacteraceae</taxon>
        <taxon>Pelovirga</taxon>
    </lineage>
</organism>
<keyword evidence="1" id="KW-0472">Membrane</keyword>
<reference evidence="2" key="1">
    <citation type="submission" date="2020-09" db="EMBL/GenBank/DDBJ databases">
        <title>Pelobacter alkaliphilus sp. nov., a novel anaerobic arsenate-reducing bacterium from terrestrial mud volcano.</title>
        <authorList>
            <person name="Khomyakova M.A."/>
            <person name="Merkel A.Y."/>
            <person name="Slobodkin A.I."/>
        </authorList>
    </citation>
    <scope>NUCLEOTIDE SEQUENCE</scope>
    <source>
        <strain evidence="2">M08fum</strain>
    </source>
</reference>
<protein>
    <submittedName>
        <fullName evidence="2">Antitermination protein NusB</fullName>
    </submittedName>
</protein>
<gene>
    <name evidence="2" type="ORF">ICT70_00545</name>
</gene>
<name>A0A8J6QJH8_9BACT</name>
<dbReference type="Proteomes" id="UP000632828">
    <property type="component" value="Unassembled WGS sequence"/>
</dbReference>
<accession>A0A8J6QJH8</accession>
<feature type="transmembrane region" description="Helical" evidence="1">
    <location>
        <begin position="6"/>
        <end position="22"/>
    </location>
</feature>
<evidence type="ECO:0000256" key="1">
    <source>
        <dbReference type="SAM" id="Phobius"/>
    </source>
</evidence>
<evidence type="ECO:0000313" key="3">
    <source>
        <dbReference type="Proteomes" id="UP000632828"/>
    </source>
</evidence>
<sequence>MTNSVPFFVLWVVMACGAYAVAKSRGRNCRLWFAIGLMIGPFAVLIVALLPLGPNAKKGYH</sequence>
<comment type="caution">
    <text evidence="2">The sequence shown here is derived from an EMBL/GenBank/DDBJ whole genome shotgun (WGS) entry which is preliminary data.</text>
</comment>
<keyword evidence="3" id="KW-1185">Reference proteome</keyword>
<dbReference type="EMBL" id="JACWUN010000001">
    <property type="protein sequence ID" value="MBD1399154.1"/>
    <property type="molecule type" value="Genomic_DNA"/>
</dbReference>